<accession>A0A7H0H2Y3</accession>
<keyword evidence="4" id="KW-1185">Reference proteome</keyword>
<protein>
    <recommendedName>
        <fullName evidence="5">DUF3322 and DUF2220 domain-containing protein</fullName>
    </recommendedName>
</protein>
<feature type="domain" description="Wadjet protein JetD C-terminal" evidence="1">
    <location>
        <begin position="204"/>
        <end position="324"/>
    </location>
</feature>
<proteinExistence type="predicted"/>
<reference evidence="3 4" key="1">
    <citation type="submission" date="2020-08" db="EMBL/GenBank/DDBJ databases">
        <title>Genome sequence of Tessaracoccus defluvii JCM 17540T.</title>
        <authorList>
            <person name="Hyun D.-W."/>
            <person name="Bae J.-W."/>
        </authorList>
    </citation>
    <scope>NUCLEOTIDE SEQUENCE [LARGE SCALE GENOMIC DNA]</scope>
    <source>
        <strain evidence="3 4">JCM 17540</strain>
    </source>
</reference>
<dbReference type="Pfam" id="PF09983">
    <property type="entry name" value="JetD_C"/>
    <property type="match status" value="1"/>
</dbReference>
<dbReference type="EMBL" id="CP060789">
    <property type="protein sequence ID" value="QNP54899.1"/>
    <property type="molecule type" value="Genomic_DNA"/>
</dbReference>
<dbReference type="InterPro" id="IPR024537">
    <property type="entry name" value="DUF3322"/>
</dbReference>
<dbReference type="AlphaFoldDB" id="A0A7H0H2Y3"/>
<evidence type="ECO:0000313" key="4">
    <source>
        <dbReference type="Proteomes" id="UP000516117"/>
    </source>
</evidence>
<organism evidence="3 4">
    <name type="scientific">Tessaracoccus defluvii</name>
    <dbReference type="NCBI Taxonomy" id="1285901"/>
    <lineage>
        <taxon>Bacteria</taxon>
        <taxon>Bacillati</taxon>
        <taxon>Actinomycetota</taxon>
        <taxon>Actinomycetes</taxon>
        <taxon>Propionibacteriales</taxon>
        <taxon>Propionibacteriaceae</taxon>
        <taxon>Tessaracoccus</taxon>
    </lineage>
</organism>
<dbReference type="RefSeq" id="WP_187720035.1">
    <property type="nucleotide sequence ID" value="NZ_CP060789.1"/>
</dbReference>
<name>A0A7H0H2Y3_9ACTN</name>
<sequence>MRSVDDFVAFARRQWRRRYPDWLAGVADGDLDWTLHPPTQAEALASPDAVAAWATSWQRFGARPGATVEWVSRRWPSMGTQRLPARVRASGELVAGLVGQTAGWAIARQAVDGLTRGWPDLDLAAGIAAAARGMLALEADDVPRLHAVLGWISAHPDSGIWERELPVVGIDTKWVERHRAAIEPLAASITGTGTGLRRRGIGFLVRDLAAAADNTGLSVDLAGLARLGFVSAVVLVVENLTTVATLPPLPGTVAIHGMGFAAPTLAEVDWVRGADVVYWGDLDTYGFQILGRVRAALPQTRSVLMDVETLRAAGDFAVTEPRPTAARSGT</sequence>
<dbReference type="Pfam" id="PF11795">
    <property type="entry name" value="DUF3322"/>
    <property type="match status" value="1"/>
</dbReference>
<evidence type="ECO:0000259" key="2">
    <source>
        <dbReference type="Pfam" id="PF11795"/>
    </source>
</evidence>
<evidence type="ECO:0008006" key="5">
    <source>
        <dbReference type="Google" id="ProtNLM"/>
    </source>
</evidence>
<dbReference type="Proteomes" id="UP000516117">
    <property type="component" value="Chromosome"/>
</dbReference>
<gene>
    <name evidence="3" type="ORF">H9L22_11430</name>
</gene>
<evidence type="ECO:0000259" key="1">
    <source>
        <dbReference type="Pfam" id="PF09983"/>
    </source>
</evidence>
<feature type="domain" description="DUF3322" evidence="2">
    <location>
        <begin position="11"/>
        <end position="185"/>
    </location>
</feature>
<dbReference type="InterPro" id="IPR024534">
    <property type="entry name" value="JetD_C"/>
</dbReference>
<dbReference type="KEGG" id="tdf:H9L22_11430"/>
<evidence type="ECO:0000313" key="3">
    <source>
        <dbReference type="EMBL" id="QNP54899.1"/>
    </source>
</evidence>